<dbReference type="SUPFAM" id="SSF140459">
    <property type="entry name" value="PE/PPE dimer-like"/>
    <property type="match status" value="1"/>
</dbReference>
<feature type="region of interest" description="Disordered" evidence="2">
    <location>
        <begin position="497"/>
        <end position="527"/>
    </location>
</feature>
<evidence type="ECO:0000313" key="5">
    <source>
        <dbReference type="EMBL" id="BBZ23421.1"/>
    </source>
</evidence>
<evidence type="ECO:0000313" key="6">
    <source>
        <dbReference type="Proteomes" id="UP000467260"/>
    </source>
</evidence>
<reference evidence="5 6" key="1">
    <citation type="journal article" date="2019" name="Emerg. Microbes Infect.">
        <title>Comprehensive subspecies identification of 175 nontuberculous mycobacteria species based on 7547 genomic profiles.</title>
        <authorList>
            <person name="Matsumoto Y."/>
            <person name="Kinjo T."/>
            <person name="Motooka D."/>
            <person name="Nabeya D."/>
            <person name="Jung N."/>
            <person name="Uechi K."/>
            <person name="Horii T."/>
            <person name="Iida T."/>
            <person name="Fujita J."/>
            <person name="Nakamura S."/>
        </authorList>
    </citation>
    <scope>NUCLEOTIDE SEQUENCE [LARGE SCALE GENOMIC DNA]</scope>
    <source>
        <strain evidence="5 6">JCM 13571</strain>
    </source>
</reference>
<dbReference type="KEGG" id="mhib:MHIB_18390"/>
<feature type="compositionally biased region" description="Basic residues" evidence="2">
    <location>
        <begin position="431"/>
        <end position="441"/>
    </location>
</feature>
<dbReference type="Proteomes" id="UP000467260">
    <property type="component" value="Chromosome"/>
</dbReference>
<proteinExistence type="inferred from homology"/>
<feature type="compositionally biased region" description="Low complexity" evidence="2">
    <location>
        <begin position="367"/>
        <end position="377"/>
    </location>
</feature>
<name>A0A7I7X3W4_9MYCO</name>
<evidence type="ECO:0000259" key="3">
    <source>
        <dbReference type="Pfam" id="PF00823"/>
    </source>
</evidence>
<dbReference type="Pfam" id="PF00823">
    <property type="entry name" value="PPE"/>
    <property type="match status" value="1"/>
</dbReference>
<accession>A0A7I7X3W4</accession>
<dbReference type="GO" id="GO:0052572">
    <property type="term" value="P:response to host immune response"/>
    <property type="evidence" value="ECO:0007669"/>
    <property type="project" value="TreeGrafter"/>
</dbReference>
<feature type="compositionally biased region" description="Acidic residues" evidence="2">
    <location>
        <begin position="453"/>
        <end position="463"/>
    </location>
</feature>
<dbReference type="OrthoDB" id="4753487at2"/>
<feature type="domain" description="PPE-PPW subfamily C-terminal" evidence="4">
    <location>
        <begin position="468"/>
        <end position="513"/>
    </location>
</feature>
<dbReference type="EMBL" id="AP022609">
    <property type="protein sequence ID" value="BBZ23421.1"/>
    <property type="molecule type" value="Genomic_DNA"/>
</dbReference>
<dbReference type="FunFam" id="1.20.1260.20:FF:000001">
    <property type="entry name" value="PPE family protein PPE41"/>
    <property type="match status" value="1"/>
</dbReference>
<dbReference type="RefSeq" id="WP_085135934.1">
    <property type="nucleotide sequence ID" value="NZ_AP022609.1"/>
</dbReference>
<dbReference type="PANTHER" id="PTHR46766">
    <property type="entry name" value="GLUTAMINE-RICH PROTEIN 2"/>
    <property type="match status" value="1"/>
</dbReference>
<sequence length="527" mass="53184">MTAPAYMALPPEVHSTLLSSGPGVGPVLAAAGTWNALSAEYAATAAELSEVLGAVQAGAWRGPSAESYAAANAPYLTWLTQATADSAAVAAQHETVATAYTAALATMPTLAELATNHTVHGVLVATNFFGINTVPIALNEADYARMWVQAATTMSTYQAVAGAAVASAPPTPPAPAILKTEASAGSADAADPWGPAHTWTDPFLEGIAEVLRWVGISWDPAAGTVEGLPYSVHVNPLTLSYWVKNTVTLIQELDYVISNVGLHPEVALLLLNPANLATFLLAHPLVAIELGAAISASLAAPFASLSALSALANLPRPFDLPLLVDVVPETASAPGVPVTTGSNLHLVSVSASVPATGSPAAAPPASAPAGSAPAPAAPAAAGMGAVFPYMIGFGGGPGVGFNTNNRTGNGTGAQAKSPASDSAAEESAARRQARNRRRRRAQLNEQARQYADMDADPEWETPDDGPSASQGGAGQRGFGGGVVKHDAQEAGLATLAGDSFNGLPIEPLMPSTWTGQSSNGAGGSPPQ</sequence>
<evidence type="ECO:0000256" key="2">
    <source>
        <dbReference type="SAM" id="MobiDB-lite"/>
    </source>
</evidence>
<feature type="compositionally biased region" description="Gly residues" evidence="2">
    <location>
        <begin position="471"/>
        <end position="482"/>
    </location>
</feature>
<feature type="domain" description="PPE" evidence="3">
    <location>
        <begin position="6"/>
        <end position="168"/>
    </location>
</feature>
<feature type="region of interest" description="Disordered" evidence="2">
    <location>
        <begin position="355"/>
        <end position="377"/>
    </location>
</feature>
<evidence type="ECO:0000256" key="1">
    <source>
        <dbReference type="ARBA" id="ARBA00010652"/>
    </source>
</evidence>
<dbReference type="Gene3D" id="1.20.1260.20">
    <property type="entry name" value="PPE superfamily"/>
    <property type="match status" value="1"/>
</dbReference>
<protein>
    <submittedName>
        <fullName evidence="5">PPE family protein</fullName>
    </submittedName>
</protein>
<keyword evidence="6" id="KW-1185">Reference proteome</keyword>
<dbReference type="InterPro" id="IPR043641">
    <property type="entry name" value="PPE-PPW_C"/>
</dbReference>
<dbReference type="InterPro" id="IPR000030">
    <property type="entry name" value="PPE_dom"/>
</dbReference>
<organism evidence="5 6">
    <name type="scientific">Mycolicibacter hiberniae</name>
    <dbReference type="NCBI Taxonomy" id="29314"/>
    <lineage>
        <taxon>Bacteria</taxon>
        <taxon>Bacillati</taxon>
        <taxon>Actinomycetota</taxon>
        <taxon>Actinomycetes</taxon>
        <taxon>Mycobacteriales</taxon>
        <taxon>Mycobacteriaceae</taxon>
        <taxon>Mycolicibacter</taxon>
    </lineage>
</organism>
<evidence type="ECO:0000259" key="4">
    <source>
        <dbReference type="Pfam" id="PF18878"/>
    </source>
</evidence>
<feature type="region of interest" description="Disordered" evidence="2">
    <location>
        <begin position="403"/>
        <end position="485"/>
    </location>
</feature>
<dbReference type="AlphaFoldDB" id="A0A7I7X3W4"/>
<dbReference type="Pfam" id="PF18878">
    <property type="entry name" value="PPE-PPW"/>
    <property type="match status" value="1"/>
</dbReference>
<comment type="similarity">
    <text evidence="1">Belongs to the mycobacterial PPE family.</text>
</comment>
<gene>
    <name evidence="5" type="primary">PPE11_3</name>
    <name evidence="5" type="ORF">MHIB_18390</name>
</gene>
<dbReference type="PANTHER" id="PTHR46766:SF1">
    <property type="entry name" value="GLUTAMINE-RICH PROTEIN 2"/>
    <property type="match status" value="1"/>
</dbReference>
<dbReference type="InterPro" id="IPR038332">
    <property type="entry name" value="PPE_sf"/>
</dbReference>